<proteinExistence type="predicted"/>
<dbReference type="EMBL" id="PVTR01000003">
    <property type="protein sequence ID" value="PRY89077.1"/>
    <property type="molecule type" value="Genomic_DNA"/>
</dbReference>
<organism evidence="1 2">
    <name type="scientific">Mongoliibacter ruber</name>
    <dbReference type="NCBI Taxonomy" id="1750599"/>
    <lineage>
        <taxon>Bacteria</taxon>
        <taxon>Pseudomonadati</taxon>
        <taxon>Bacteroidota</taxon>
        <taxon>Cytophagia</taxon>
        <taxon>Cytophagales</taxon>
        <taxon>Cyclobacteriaceae</taxon>
        <taxon>Mongoliibacter</taxon>
    </lineage>
</organism>
<protein>
    <submittedName>
        <fullName evidence="1">Uncharacterized protein</fullName>
    </submittedName>
</protein>
<name>A0A2T0WQX0_9BACT</name>
<evidence type="ECO:0000313" key="1">
    <source>
        <dbReference type="EMBL" id="PRY89077.1"/>
    </source>
</evidence>
<dbReference type="RefSeq" id="WP_245917187.1">
    <property type="nucleotide sequence ID" value="NZ_PVTR01000003.1"/>
</dbReference>
<comment type="caution">
    <text evidence="1">The sequence shown here is derived from an EMBL/GenBank/DDBJ whole genome shotgun (WGS) entry which is preliminary data.</text>
</comment>
<evidence type="ECO:0000313" key="2">
    <source>
        <dbReference type="Proteomes" id="UP000238157"/>
    </source>
</evidence>
<reference evidence="1 2" key="1">
    <citation type="submission" date="2018-03" db="EMBL/GenBank/DDBJ databases">
        <title>Genomic Encyclopedia of Archaeal and Bacterial Type Strains, Phase II (KMG-II): from individual species to whole genera.</title>
        <authorList>
            <person name="Goeker M."/>
        </authorList>
    </citation>
    <scope>NUCLEOTIDE SEQUENCE [LARGE SCALE GENOMIC DNA]</scope>
    <source>
        <strain evidence="1 2">DSM 27929</strain>
    </source>
</reference>
<dbReference type="Proteomes" id="UP000238157">
    <property type="component" value="Unassembled WGS sequence"/>
</dbReference>
<keyword evidence="2" id="KW-1185">Reference proteome</keyword>
<accession>A0A2T0WQX0</accession>
<sequence length="172" mass="20138">MKNYSPPPFFELNVMKNLIYALTIVIVLMTSSCSKNDELPGFGVVVDMMVFITVLDSQGNNLFDPRQERYYDPQHIKIFYDRNGKLEEFYESHLDMRRNFRVAPSGFGRDYGMDLVLSEKTVIQWNEHESDTIHAEIYKTDGPHIRVTKVYFNGELKWDVEDLTGREITIIK</sequence>
<dbReference type="AlphaFoldDB" id="A0A2T0WQX0"/>
<gene>
    <name evidence="1" type="ORF">CLW00_103199</name>
</gene>
<dbReference type="PROSITE" id="PS51257">
    <property type="entry name" value="PROKAR_LIPOPROTEIN"/>
    <property type="match status" value="1"/>
</dbReference>